<reference evidence="1 2" key="1">
    <citation type="journal article" date="2018" name="Proc. R. Soc. B">
        <title>A non-coding region near Follistatin controls head colour polymorphism in the Gouldian finch.</title>
        <authorList>
            <person name="Toomey M.B."/>
            <person name="Marques C.I."/>
            <person name="Andrade P."/>
            <person name="Araujo P.M."/>
            <person name="Sabatino S."/>
            <person name="Gazda M.A."/>
            <person name="Afonso S."/>
            <person name="Lopes R.J."/>
            <person name="Corbo J.C."/>
            <person name="Carneiro M."/>
        </authorList>
    </citation>
    <scope>NUCLEOTIDE SEQUENCE [LARGE SCALE GENOMIC DNA]</scope>
    <source>
        <strain evidence="1">Red01</strain>
        <tissue evidence="1">Muscle</tissue>
    </source>
</reference>
<accession>A0A3L8T0L0</accession>
<dbReference type="Proteomes" id="UP000276834">
    <property type="component" value="Unassembled WGS sequence"/>
</dbReference>
<protein>
    <submittedName>
        <fullName evidence="1">Uncharacterized protein</fullName>
    </submittedName>
</protein>
<dbReference type="EMBL" id="QUSF01000001">
    <property type="protein sequence ID" value="RLW12990.1"/>
    <property type="molecule type" value="Genomic_DNA"/>
</dbReference>
<comment type="caution">
    <text evidence="1">The sequence shown here is derived from an EMBL/GenBank/DDBJ whole genome shotgun (WGS) entry which is preliminary data.</text>
</comment>
<sequence>MPQTDEGSRKKIGLGFVHFACIWNGKSGTGLKRTADSYIWRESWYRLIEIWVQDRKSLYQYGYIKESTHRLIHLCYPNLTRSLKKGTKLHSDNEEVTDPLKRHQMKEMLPLSRLLGFKEYNKYSTEEGYVASGSLKDCGNTQVLSQKPFDMRIFN</sequence>
<keyword evidence="2" id="KW-1185">Reference proteome</keyword>
<evidence type="ECO:0000313" key="1">
    <source>
        <dbReference type="EMBL" id="RLW12990.1"/>
    </source>
</evidence>
<name>A0A3L8T0L0_CHLGU</name>
<dbReference type="AlphaFoldDB" id="A0A3L8T0L0"/>
<gene>
    <name evidence="1" type="ORF">DV515_00000191</name>
</gene>
<evidence type="ECO:0000313" key="2">
    <source>
        <dbReference type="Proteomes" id="UP000276834"/>
    </source>
</evidence>
<proteinExistence type="predicted"/>
<organism evidence="1 2">
    <name type="scientific">Chloebia gouldiae</name>
    <name type="common">Gouldian finch</name>
    <name type="synonym">Erythrura gouldiae</name>
    <dbReference type="NCBI Taxonomy" id="44316"/>
    <lineage>
        <taxon>Eukaryota</taxon>
        <taxon>Metazoa</taxon>
        <taxon>Chordata</taxon>
        <taxon>Craniata</taxon>
        <taxon>Vertebrata</taxon>
        <taxon>Euteleostomi</taxon>
        <taxon>Archelosauria</taxon>
        <taxon>Archosauria</taxon>
        <taxon>Dinosauria</taxon>
        <taxon>Saurischia</taxon>
        <taxon>Theropoda</taxon>
        <taxon>Coelurosauria</taxon>
        <taxon>Aves</taxon>
        <taxon>Neognathae</taxon>
        <taxon>Neoaves</taxon>
        <taxon>Telluraves</taxon>
        <taxon>Australaves</taxon>
        <taxon>Passeriformes</taxon>
        <taxon>Passeroidea</taxon>
        <taxon>Passeridae</taxon>
        <taxon>Chloebia</taxon>
    </lineage>
</organism>